<name>Q1MZ99_9GAMM</name>
<comment type="caution">
    <text evidence="2">The sequence shown here is derived from an EMBL/GenBank/DDBJ whole genome shotgun (WGS) entry which is preliminary data.</text>
</comment>
<keyword evidence="3" id="KW-1185">Reference proteome</keyword>
<protein>
    <submittedName>
        <fullName evidence="2">Uncharacterized protein</fullName>
    </submittedName>
</protein>
<evidence type="ECO:0000313" key="2">
    <source>
        <dbReference type="EMBL" id="EAT11367.1"/>
    </source>
</evidence>
<accession>Q1MZ99</accession>
<evidence type="ECO:0000256" key="1">
    <source>
        <dbReference type="SAM" id="MobiDB-lite"/>
    </source>
</evidence>
<dbReference type="AlphaFoldDB" id="Q1MZ99"/>
<reference evidence="2 3" key="1">
    <citation type="submission" date="2006-03" db="EMBL/GenBank/DDBJ databases">
        <authorList>
            <person name="Pinhassi J."/>
            <person name="Pedros-Alio C."/>
            <person name="Ferriera S."/>
            <person name="Johnson J."/>
            <person name="Kravitz S."/>
            <person name="Halpern A."/>
            <person name="Remington K."/>
            <person name="Beeson K."/>
            <person name="Tran B."/>
            <person name="Rogers Y.-H."/>
            <person name="Friedman R."/>
            <person name="Venter J.C."/>
        </authorList>
    </citation>
    <scope>NUCLEOTIDE SEQUENCE [LARGE SCALE GENOMIC DNA]</scope>
    <source>
        <strain evidence="2 3">RED65</strain>
    </source>
</reference>
<dbReference type="EMBL" id="AAQH01000019">
    <property type="protein sequence ID" value="EAT11367.1"/>
    <property type="molecule type" value="Genomic_DNA"/>
</dbReference>
<organism evidence="2 3">
    <name type="scientific">Bermanella marisrubri</name>
    <dbReference type="NCBI Taxonomy" id="207949"/>
    <lineage>
        <taxon>Bacteria</taxon>
        <taxon>Pseudomonadati</taxon>
        <taxon>Pseudomonadota</taxon>
        <taxon>Gammaproteobacteria</taxon>
        <taxon>Oceanospirillales</taxon>
        <taxon>Oceanospirillaceae</taxon>
        <taxon>Bermanella</taxon>
    </lineage>
</organism>
<gene>
    <name evidence="2" type="ORF">RED65_13107</name>
</gene>
<dbReference type="HOGENOM" id="CLU_1168854_0_0_6"/>
<evidence type="ECO:0000313" key="3">
    <source>
        <dbReference type="Proteomes" id="UP000004263"/>
    </source>
</evidence>
<dbReference type="RefSeq" id="WP_007018624.1">
    <property type="nucleotide sequence ID" value="NZ_CH724117.1"/>
</dbReference>
<feature type="region of interest" description="Disordered" evidence="1">
    <location>
        <begin position="1"/>
        <end position="25"/>
    </location>
</feature>
<sequence>MDISSNPAIASSVQPSEPSKFLKTDPETLESLVKVNRGEGRYTQAEWAPYSKLAGEAQIGMTSASEKMRELYTGVQNDLLKKAPDLMEKDWDFSVDSKGELVIIEERDKLSDIEKMTLKDILEDNGVGDAMNKLADHIINWGVGMRGPEEIADFGGLERYDINKENFKDIIFGRELMLNMKIDSHTKLTDKQMVEHAGTASRSRLAQWNAIGSYNEGKQPAANLISSQIMMRAVEKY</sequence>
<dbReference type="Proteomes" id="UP000004263">
    <property type="component" value="Unassembled WGS sequence"/>
</dbReference>
<feature type="compositionally biased region" description="Polar residues" evidence="1">
    <location>
        <begin position="1"/>
        <end position="17"/>
    </location>
</feature>
<proteinExistence type="predicted"/>